<dbReference type="KEGG" id="dpf:ON006_06070"/>
<organism evidence="1 2">
    <name type="scientific">Dyadobacter pollutisoli</name>
    <dbReference type="NCBI Taxonomy" id="2910158"/>
    <lineage>
        <taxon>Bacteria</taxon>
        <taxon>Pseudomonadati</taxon>
        <taxon>Bacteroidota</taxon>
        <taxon>Cytophagia</taxon>
        <taxon>Cytophagales</taxon>
        <taxon>Spirosomataceae</taxon>
        <taxon>Dyadobacter</taxon>
    </lineage>
</organism>
<dbReference type="AlphaFoldDB" id="A0A9E8SLE8"/>
<accession>A0A9E8SLE8</accession>
<protein>
    <submittedName>
        <fullName evidence="1">Uncharacterized protein</fullName>
    </submittedName>
</protein>
<keyword evidence="2" id="KW-1185">Reference proteome</keyword>
<gene>
    <name evidence="1" type="ORF">ON006_06070</name>
</gene>
<dbReference type="EMBL" id="CP112998">
    <property type="protein sequence ID" value="WAC13515.1"/>
    <property type="molecule type" value="Genomic_DNA"/>
</dbReference>
<proteinExistence type="predicted"/>
<reference evidence="1" key="1">
    <citation type="submission" date="2022-11" db="EMBL/GenBank/DDBJ databases">
        <title>Dyadobacter pollutisoli sp. nov., isolated from plastic dumped soil.</title>
        <authorList>
            <person name="Kim J.M."/>
            <person name="Kim K.R."/>
            <person name="Lee J.K."/>
            <person name="Hao L."/>
            <person name="Jeon C.O."/>
        </authorList>
    </citation>
    <scope>NUCLEOTIDE SEQUENCE</scope>
    <source>
        <strain evidence="1">U1</strain>
    </source>
</reference>
<evidence type="ECO:0000313" key="1">
    <source>
        <dbReference type="EMBL" id="WAC13515.1"/>
    </source>
</evidence>
<dbReference type="RefSeq" id="WP_244819376.1">
    <property type="nucleotide sequence ID" value="NZ_CP112998.1"/>
</dbReference>
<dbReference type="Proteomes" id="UP001164653">
    <property type="component" value="Chromosome"/>
</dbReference>
<name>A0A9E8SLE8_9BACT</name>
<evidence type="ECO:0000313" key="2">
    <source>
        <dbReference type="Proteomes" id="UP001164653"/>
    </source>
</evidence>
<sequence>MEAKNYTGAIPENQQGSRIDVGSKKELASVDEAIGLFEVAGSRLLNVNSWQGLASDSLARFRLFDVYGDPVDGPAREGLLIRIDIPGPGTDVAGGYDWVKIEEISKYESGQVQSLAIRVRPTQAPDSRGVTAHFYSDQSTSTFTVTREQTTVTAAVYDRNIETNKESANVVDRVRNAVTSFAGQKVFSKVQWQSLADGLIG</sequence>